<proteinExistence type="predicted"/>
<name>A0A0C3BVT0_PILCF</name>
<feature type="non-terminal residue" evidence="2">
    <location>
        <position position="391"/>
    </location>
</feature>
<evidence type="ECO:0000256" key="1">
    <source>
        <dbReference type="SAM" id="MobiDB-lite"/>
    </source>
</evidence>
<feature type="region of interest" description="Disordered" evidence="1">
    <location>
        <begin position="358"/>
        <end position="391"/>
    </location>
</feature>
<dbReference type="EMBL" id="KN832973">
    <property type="protein sequence ID" value="KIM90628.1"/>
    <property type="molecule type" value="Genomic_DNA"/>
</dbReference>
<keyword evidence="3" id="KW-1185">Reference proteome</keyword>
<feature type="region of interest" description="Disordered" evidence="1">
    <location>
        <begin position="1"/>
        <end position="43"/>
    </location>
</feature>
<feature type="compositionally biased region" description="Polar residues" evidence="1">
    <location>
        <begin position="1"/>
        <end position="21"/>
    </location>
</feature>
<protein>
    <submittedName>
        <fullName evidence="2">Uncharacterized protein</fullName>
    </submittedName>
</protein>
<evidence type="ECO:0000313" key="3">
    <source>
        <dbReference type="Proteomes" id="UP000054166"/>
    </source>
</evidence>
<dbReference type="InParanoid" id="A0A0C3BVT0"/>
<feature type="non-terminal residue" evidence="2">
    <location>
        <position position="1"/>
    </location>
</feature>
<dbReference type="Proteomes" id="UP000054166">
    <property type="component" value="Unassembled WGS sequence"/>
</dbReference>
<evidence type="ECO:0000313" key="2">
    <source>
        <dbReference type="EMBL" id="KIM90628.1"/>
    </source>
</evidence>
<dbReference type="AlphaFoldDB" id="A0A0C3BVT0"/>
<reference evidence="3" key="2">
    <citation type="submission" date="2015-01" db="EMBL/GenBank/DDBJ databases">
        <title>Evolutionary Origins and Diversification of the Mycorrhizal Mutualists.</title>
        <authorList>
            <consortium name="DOE Joint Genome Institute"/>
            <consortium name="Mycorrhizal Genomics Consortium"/>
            <person name="Kohler A."/>
            <person name="Kuo A."/>
            <person name="Nagy L.G."/>
            <person name="Floudas D."/>
            <person name="Copeland A."/>
            <person name="Barry K.W."/>
            <person name="Cichocki N."/>
            <person name="Veneault-Fourrey C."/>
            <person name="LaButti K."/>
            <person name="Lindquist E.A."/>
            <person name="Lipzen A."/>
            <person name="Lundell T."/>
            <person name="Morin E."/>
            <person name="Murat C."/>
            <person name="Riley R."/>
            <person name="Ohm R."/>
            <person name="Sun H."/>
            <person name="Tunlid A."/>
            <person name="Henrissat B."/>
            <person name="Grigoriev I.V."/>
            <person name="Hibbett D.S."/>
            <person name="Martin F."/>
        </authorList>
    </citation>
    <scope>NUCLEOTIDE SEQUENCE [LARGE SCALE GENOMIC DNA]</scope>
    <source>
        <strain evidence="3">F 1598</strain>
    </source>
</reference>
<dbReference type="OrthoDB" id="3223825at2759"/>
<organism evidence="2 3">
    <name type="scientific">Piloderma croceum (strain F 1598)</name>
    <dbReference type="NCBI Taxonomy" id="765440"/>
    <lineage>
        <taxon>Eukaryota</taxon>
        <taxon>Fungi</taxon>
        <taxon>Dikarya</taxon>
        <taxon>Basidiomycota</taxon>
        <taxon>Agaricomycotina</taxon>
        <taxon>Agaricomycetes</taxon>
        <taxon>Agaricomycetidae</taxon>
        <taxon>Atheliales</taxon>
        <taxon>Atheliaceae</taxon>
        <taxon>Piloderma</taxon>
    </lineage>
</organism>
<accession>A0A0C3BVT0</accession>
<sequence length="391" mass="44294">SRESSPQVTPLAESNNTTWAAQNPARPVLNPRPPPARLTDTQKASRAIAHEQKKANAKKLNDDIKAFLEQQQARLDDIAKAHNVQVKKVKDLVGAYTHYKQTCKPMLHNAILHVKAMEVNQDLPPGQKVKLSELKVLAVNDKEMQNLTKQQEQEFIDKLVEFREHKTTSARANNAAATRDMLCTSDSINTQLDNLALRTGSYGCVFLVRGHVNDTAAATWYGSHNSMDFWEDVMNLDPDEICRLFEQWVCSRHQSKSKRDTLANVCRQCTRGIQSGLRTATNVKKLKMNYANYETAIVQQYSVRLIGWPKSVKFVNPLQIGTILEIRTLRDDLRSGACHWVKLTKSQLAAHIADLEERREQGETIGKQRKKCSDAGTSRKRKRPSDNQENE</sequence>
<dbReference type="HOGENOM" id="CLU_035160_1_0_1"/>
<gene>
    <name evidence="2" type="ORF">PILCRDRAFT_38130</name>
</gene>
<dbReference type="STRING" id="765440.A0A0C3BVT0"/>
<reference evidence="2 3" key="1">
    <citation type="submission" date="2014-04" db="EMBL/GenBank/DDBJ databases">
        <authorList>
            <consortium name="DOE Joint Genome Institute"/>
            <person name="Kuo A."/>
            <person name="Tarkka M."/>
            <person name="Buscot F."/>
            <person name="Kohler A."/>
            <person name="Nagy L.G."/>
            <person name="Floudas D."/>
            <person name="Copeland A."/>
            <person name="Barry K.W."/>
            <person name="Cichocki N."/>
            <person name="Veneault-Fourrey C."/>
            <person name="LaButti K."/>
            <person name="Lindquist E.A."/>
            <person name="Lipzen A."/>
            <person name="Lundell T."/>
            <person name="Morin E."/>
            <person name="Murat C."/>
            <person name="Sun H."/>
            <person name="Tunlid A."/>
            <person name="Henrissat B."/>
            <person name="Grigoriev I.V."/>
            <person name="Hibbett D.S."/>
            <person name="Martin F."/>
            <person name="Nordberg H.P."/>
            <person name="Cantor M.N."/>
            <person name="Hua S.X."/>
        </authorList>
    </citation>
    <scope>NUCLEOTIDE SEQUENCE [LARGE SCALE GENOMIC DNA]</scope>
    <source>
        <strain evidence="2 3">F 1598</strain>
    </source>
</reference>